<feature type="non-terminal residue" evidence="1">
    <location>
        <position position="45"/>
    </location>
</feature>
<dbReference type="EMBL" id="UINC01138184">
    <property type="protein sequence ID" value="SVD23967.1"/>
    <property type="molecule type" value="Genomic_DNA"/>
</dbReference>
<accession>A0A382TQY3</accession>
<proteinExistence type="predicted"/>
<gene>
    <name evidence="1" type="ORF">METZ01_LOCUS376821</name>
</gene>
<reference evidence="1" key="1">
    <citation type="submission" date="2018-05" db="EMBL/GenBank/DDBJ databases">
        <authorList>
            <person name="Lanie J.A."/>
            <person name="Ng W.-L."/>
            <person name="Kazmierczak K.M."/>
            <person name="Andrzejewski T.M."/>
            <person name="Davidsen T.M."/>
            <person name="Wayne K.J."/>
            <person name="Tettelin H."/>
            <person name="Glass J.I."/>
            <person name="Rusch D."/>
            <person name="Podicherti R."/>
            <person name="Tsui H.-C.T."/>
            <person name="Winkler M.E."/>
        </authorList>
    </citation>
    <scope>NUCLEOTIDE SEQUENCE</scope>
</reference>
<organism evidence="1">
    <name type="scientific">marine metagenome</name>
    <dbReference type="NCBI Taxonomy" id="408172"/>
    <lineage>
        <taxon>unclassified sequences</taxon>
        <taxon>metagenomes</taxon>
        <taxon>ecological metagenomes</taxon>
    </lineage>
</organism>
<evidence type="ECO:0000313" key="1">
    <source>
        <dbReference type="EMBL" id="SVD23967.1"/>
    </source>
</evidence>
<dbReference type="AlphaFoldDB" id="A0A382TQY3"/>
<protein>
    <submittedName>
        <fullName evidence="1">Uncharacterized protein</fullName>
    </submittedName>
</protein>
<feature type="non-terminal residue" evidence="1">
    <location>
        <position position="1"/>
    </location>
</feature>
<sequence>IIHHLQCLVEEGVVFKMIVLPNQYQKILMKFLKWSKTTWMMKFHF</sequence>
<name>A0A382TQY3_9ZZZZ</name>